<dbReference type="InterPro" id="IPR044651">
    <property type="entry name" value="OTSB-like"/>
</dbReference>
<dbReference type="GO" id="GO:0004805">
    <property type="term" value="F:trehalose-phosphatase activity"/>
    <property type="evidence" value="ECO:0007669"/>
    <property type="project" value="UniProtKB-EC"/>
</dbReference>
<dbReference type="FunFam" id="3.40.50.1000:FF:000073">
    <property type="entry name" value="Trehalose 6-phosphate phosphatase"/>
    <property type="match status" value="1"/>
</dbReference>
<dbReference type="CDD" id="cd01627">
    <property type="entry name" value="HAD_TPP"/>
    <property type="match status" value="1"/>
</dbReference>
<comment type="catalytic activity">
    <reaction evidence="1 8">
        <text>alpha,alpha-trehalose 6-phosphate + H2O = alpha,alpha-trehalose + phosphate</text>
        <dbReference type="Rhea" id="RHEA:23420"/>
        <dbReference type="ChEBI" id="CHEBI:15377"/>
        <dbReference type="ChEBI" id="CHEBI:16551"/>
        <dbReference type="ChEBI" id="CHEBI:43474"/>
        <dbReference type="ChEBI" id="CHEBI:58429"/>
        <dbReference type="EC" id="3.1.3.12"/>
    </reaction>
</comment>
<evidence type="ECO:0000256" key="3">
    <source>
        <dbReference type="ARBA" id="ARBA00005199"/>
    </source>
</evidence>
<dbReference type="InterPro" id="IPR036412">
    <property type="entry name" value="HAD-like_sf"/>
</dbReference>
<dbReference type="PANTHER" id="PTHR43768:SF32">
    <property type="entry name" value="TREHALOSE-PHOSPHATE PHOSPHATASE C-RELATED"/>
    <property type="match status" value="1"/>
</dbReference>
<keyword evidence="5 8" id="KW-0378">Hydrolase</keyword>
<protein>
    <recommendedName>
        <fullName evidence="8">Trehalose 6-phosphate phosphatase</fullName>
        <ecNumber evidence="8">3.1.3.12</ecNumber>
    </recommendedName>
</protein>
<dbReference type="Pfam" id="PF02358">
    <property type="entry name" value="Trehalose_PPase"/>
    <property type="match status" value="1"/>
</dbReference>
<evidence type="ECO:0000256" key="4">
    <source>
        <dbReference type="ARBA" id="ARBA00008770"/>
    </source>
</evidence>
<dbReference type="InterPro" id="IPR023214">
    <property type="entry name" value="HAD_sf"/>
</dbReference>
<evidence type="ECO:0000256" key="1">
    <source>
        <dbReference type="ARBA" id="ARBA00000500"/>
    </source>
</evidence>
<comment type="similarity">
    <text evidence="4 8">Belongs to the trehalose phosphatase family.</text>
</comment>
<proteinExistence type="inferred from homology"/>
<comment type="cofactor">
    <cofactor evidence="2 8">
        <name>a divalent metal cation</name>
        <dbReference type="ChEBI" id="CHEBI:60240"/>
    </cofactor>
</comment>
<dbReference type="NCBIfam" id="TIGR01484">
    <property type="entry name" value="HAD-SF-IIB"/>
    <property type="match status" value="1"/>
</dbReference>
<dbReference type="FunFam" id="3.30.70.1020:FF:000004">
    <property type="entry name" value="Trehalose 6-phosphate phosphatase"/>
    <property type="match status" value="1"/>
</dbReference>
<dbReference type="GO" id="GO:0005992">
    <property type="term" value="P:trehalose biosynthetic process"/>
    <property type="evidence" value="ECO:0007669"/>
    <property type="project" value="InterPro"/>
</dbReference>
<dbReference type="InterPro" id="IPR006379">
    <property type="entry name" value="HAD-SF_hydro_IIB"/>
</dbReference>
<dbReference type="Gene3D" id="3.30.70.1020">
    <property type="entry name" value="Trehalose-6-phosphate phosphatase related protein, domain 2"/>
    <property type="match status" value="1"/>
</dbReference>
<evidence type="ECO:0000256" key="2">
    <source>
        <dbReference type="ARBA" id="ARBA00001968"/>
    </source>
</evidence>
<dbReference type="EMBL" id="JAMZMK010011339">
    <property type="protein sequence ID" value="KAI7727641.1"/>
    <property type="molecule type" value="Genomic_DNA"/>
</dbReference>
<keyword evidence="10" id="KW-1185">Reference proteome</keyword>
<evidence type="ECO:0000256" key="5">
    <source>
        <dbReference type="ARBA" id="ARBA00022801"/>
    </source>
</evidence>
<dbReference type="PANTHER" id="PTHR43768">
    <property type="entry name" value="TREHALOSE 6-PHOSPHATE PHOSPHATASE"/>
    <property type="match status" value="1"/>
</dbReference>
<dbReference type="NCBIfam" id="TIGR00685">
    <property type="entry name" value="T6PP"/>
    <property type="match status" value="1"/>
</dbReference>
<dbReference type="InterPro" id="IPR003337">
    <property type="entry name" value="Trehalose_PPase"/>
</dbReference>
<dbReference type="Proteomes" id="UP001206925">
    <property type="component" value="Unassembled WGS sequence"/>
</dbReference>
<sequence length="388" mass="42952">MKSNLLINSPLQTSISSSLNSPSSPTVFLLHQLQMTNPNVAISDAQSAIAMAITAAAFPKSIETAAAGTHGAKNIACLDAMRASSPTRSMSENNEEKKAWIIKHPSALGVFEEIMSAAKMKQVVIFLDYDGTLSPIVQNPDQAYMAPEMREVVKNVAKYFPTAIVSGRCRAKVYNFVRLSELYYAGSHGMDIKGPSSRKHKKGNQNVLCQPAKEFLPMMTEVYEILLEKIKGINGANVENNKFCLSVHFRCVEEESWNDLADRVKSVLKDYPKLQLTQGRKVLEIRPTIKWDKGKAIEFLLESLGYANSKDVLPVYIGDDRTDEDAFKVLRERGQGFGILVSKVPKETEAVYSLQEPFEASYEFSSTISHMEAINVAQSLANARIECG</sequence>
<dbReference type="AlphaFoldDB" id="A0AAD5BSH9"/>
<dbReference type="SUPFAM" id="SSF56784">
    <property type="entry name" value="HAD-like"/>
    <property type="match status" value="1"/>
</dbReference>
<comment type="caution">
    <text evidence="9">The sequence shown here is derived from an EMBL/GenBank/DDBJ whole genome shotgun (WGS) entry which is preliminary data.</text>
</comment>
<organism evidence="9 10">
    <name type="scientific">Ambrosia artemisiifolia</name>
    <name type="common">Common ragweed</name>
    <dbReference type="NCBI Taxonomy" id="4212"/>
    <lineage>
        <taxon>Eukaryota</taxon>
        <taxon>Viridiplantae</taxon>
        <taxon>Streptophyta</taxon>
        <taxon>Embryophyta</taxon>
        <taxon>Tracheophyta</taxon>
        <taxon>Spermatophyta</taxon>
        <taxon>Magnoliopsida</taxon>
        <taxon>eudicotyledons</taxon>
        <taxon>Gunneridae</taxon>
        <taxon>Pentapetalae</taxon>
        <taxon>asterids</taxon>
        <taxon>campanulids</taxon>
        <taxon>Asterales</taxon>
        <taxon>Asteraceae</taxon>
        <taxon>Asteroideae</taxon>
        <taxon>Heliantheae alliance</taxon>
        <taxon>Heliantheae</taxon>
        <taxon>Ambrosia</taxon>
    </lineage>
</organism>
<evidence type="ECO:0000256" key="8">
    <source>
        <dbReference type="RuleBase" id="RU361117"/>
    </source>
</evidence>
<comment type="function">
    <text evidence="7">Removes the phosphate from trehalose 6-phosphate to produce free trehalose. Trehalose accumulation in plant may improve abiotic stress tolerance.</text>
</comment>
<reference evidence="9" key="1">
    <citation type="submission" date="2022-06" db="EMBL/GenBank/DDBJ databases">
        <title>Uncovering the hologenomic basis of an extraordinary plant invasion.</title>
        <authorList>
            <person name="Bieker V.C."/>
            <person name="Martin M.D."/>
            <person name="Gilbert T."/>
            <person name="Hodgins K."/>
            <person name="Battlay P."/>
            <person name="Petersen B."/>
            <person name="Wilson J."/>
        </authorList>
    </citation>
    <scope>NUCLEOTIDE SEQUENCE</scope>
    <source>
        <strain evidence="9">AA19_3_7</strain>
        <tissue evidence="9">Leaf</tissue>
    </source>
</reference>
<dbReference type="EC" id="3.1.3.12" evidence="8"/>
<dbReference type="Gene3D" id="3.40.50.1000">
    <property type="entry name" value="HAD superfamily/HAD-like"/>
    <property type="match status" value="1"/>
</dbReference>
<accession>A0AAD5BSH9</accession>
<name>A0AAD5BSH9_AMBAR</name>
<keyword evidence="6" id="KW-0346">Stress response</keyword>
<evidence type="ECO:0000313" key="10">
    <source>
        <dbReference type="Proteomes" id="UP001206925"/>
    </source>
</evidence>
<evidence type="ECO:0000256" key="7">
    <source>
        <dbReference type="ARBA" id="ARBA00025274"/>
    </source>
</evidence>
<evidence type="ECO:0000256" key="6">
    <source>
        <dbReference type="ARBA" id="ARBA00023016"/>
    </source>
</evidence>
<comment type="pathway">
    <text evidence="3 8">Glycan biosynthesis; trehalose biosynthesis.</text>
</comment>
<evidence type="ECO:0000313" key="9">
    <source>
        <dbReference type="EMBL" id="KAI7727641.1"/>
    </source>
</evidence>
<gene>
    <name evidence="9" type="ORF">M8C21_003432</name>
</gene>